<sequence>MSAWTRRAPSTSARRRSFSSSRQGRDRVASTLEQWKREAAAKKRKALKAEQEKMDVEAKYCVGSECDLYVKKFCTRENLDSREANELTKFVNFAKRQGLVRVPVSDARTLCRVWKERRQ</sequence>
<name>A0A6C0BLP3_9ZZZZ</name>
<protein>
    <submittedName>
        <fullName evidence="2">Uncharacterized protein</fullName>
    </submittedName>
</protein>
<feature type="region of interest" description="Disordered" evidence="1">
    <location>
        <begin position="1"/>
        <end position="29"/>
    </location>
</feature>
<dbReference type="EMBL" id="MN739202">
    <property type="protein sequence ID" value="QHS93307.1"/>
    <property type="molecule type" value="Genomic_DNA"/>
</dbReference>
<reference evidence="2" key="1">
    <citation type="journal article" date="2020" name="Nature">
        <title>Giant virus diversity and host interactions through global metagenomics.</title>
        <authorList>
            <person name="Schulz F."/>
            <person name="Roux S."/>
            <person name="Paez-Espino D."/>
            <person name="Jungbluth S."/>
            <person name="Walsh D.A."/>
            <person name="Denef V.J."/>
            <person name="McMahon K.D."/>
            <person name="Konstantinidis K.T."/>
            <person name="Eloe-Fadrosh E.A."/>
            <person name="Kyrpides N.C."/>
            <person name="Woyke T."/>
        </authorList>
    </citation>
    <scope>NUCLEOTIDE SEQUENCE</scope>
    <source>
        <strain evidence="2">GVMAG-M-3300017989-17</strain>
    </source>
</reference>
<proteinExistence type="predicted"/>
<feature type="compositionally biased region" description="Low complexity" evidence="1">
    <location>
        <begin position="1"/>
        <end position="22"/>
    </location>
</feature>
<organism evidence="2">
    <name type="scientific">viral metagenome</name>
    <dbReference type="NCBI Taxonomy" id="1070528"/>
    <lineage>
        <taxon>unclassified sequences</taxon>
        <taxon>metagenomes</taxon>
        <taxon>organismal metagenomes</taxon>
    </lineage>
</organism>
<evidence type="ECO:0000313" key="2">
    <source>
        <dbReference type="EMBL" id="QHS93307.1"/>
    </source>
</evidence>
<accession>A0A6C0BLP3</accession>
<dbReference type="AlphaFoldDB" id="A0A6C0BLP3"/>
<evidence type="ECO:0000256" key="1">
    <source>
        <dbReference type="SAM" id="MobiDB-lite"/>
    </source>
</evidence>